<dbReference type="InterPro" id="IPR027462">
    <property type="entry name" value="ZapD_C"/>
</dbReference>
<dbReference type="Gene3D" id="1.10.3900.10">
    <property type="entry name" value="YacF-like"/>
    <property type="match status" value="1"/>
</dbReference>
<dbReference type="GO" id="GO:0005737">
    <property type="term" value="C:cytoplasm"/>
    <property type="evidence" value="ECO:0007669"/>
    <property type="project" value="UniProtKB-SubCell"/>
</dbReference>
<protein>
    <recommendedName>
        <fullName evidence="5">Cell division protein ZapD</fullName>
    </recommendedName>
    <alternativeName>
        <fullName evidence="5">Z ring-associated protein D</fullName>
    </alternativeName>
</protein>
<dbReference type="eggNOG" id="COG4582">
    <property type="taxonomic scope" value="Bacteria"/>
</dbReference>
<comment type="function">
    <text evidence="5">Cell division factor that enhances FtsZ-ring assembly. Directly interacts with FtsZ and promotes bundling of FtsZ protofilaments, with a reduction in FtsZ GTPase activity.</text>
</comment>
<dbReference type="HOGENOM" id="CLU_076303_0_0_6"/>
<dbReference type="GO" id="GO:0032153">
    <property type="term" value="C:cell division site"/>
    <property type="evidence" value="ECO:0007669"/>
    <property type="project" value="TreeGrafter"/>
</dbReference>
<keyword evidence="4 5" id="KW-0131">Cell cycle</keyword>
<dbReference type="InterPro" id="IPR036268">
    <property type="entry name" value="ZapD_sf"/>
</dbReference>
<comment type="subunit">
    <text evidence="5">Interacts with FtsZ.</text>
</comment>
<dbReference type="STRING" id="572265.HDEF_0725"/>
<evidence type="ECO:0000256" key="5">
    <source>
        <dbReference type="HAMAP-Rule" id="MF_01092"/>
    </source>
</evidence>
<comment type="subcellular location">
    <subcellularLocation>
        <location evidence="5">Cytoplasm</location>
    </subcellularLocation>
    <text evidence="5">Localizes to mid-cell in an FtsZ-dependent manner.</text>
</comment>
<dbReference type="SUPFAM" id="SSF160950">
    <property type="entry name" value="YacF-like"/>
    <property type="match status" value="1"/>
</dbReference>
<keyword evidence="1 5" id="KW-0963">Cytoplasm</keyword>
<organism evidence="6 7">
    <name type="scientific">Hamiltonella defensa subsp. Acyrthosiphon pisum (strain 5AT)</name>
    <dbReference type="NCBI Taxonomy" id="572265"/>
    <lineage>
        <taxon>Bacteria</taxon>
        <taxon>Pseudomonadati</taxon>
        <taxon>Pseudomonadota</taxon>
        <taxon>Gammaproteobacteria</taxon>
        <taxon>Enterobacterales</taxon>
        <taxon>Enterobacteriaceae</taxon>
        <taxon>aphid secondary symbionts</taxon>
        <taxon>Candidatus Williamhamiltonella</taxon>
    </lineage>
</organism>
<dbReference type="Proteomes" id="UP000002334">
    <property type="component" value="Chromosome"/>
</dbReference>
<comment type="similarity">
    <text evidence="5">Belongs to the ZapD family.</text>
</comment>
<dbReference type="HAMAP" id="MF_01092">
    <property type="entry name" value="ZapD"/>
    <property type="match status" value="1"/>
</dbReference>
<accession>C4K4G5</accession>
<dbReference type="EMBL" id="CP001277">
    <property type="protein sequence ID" value="ACQ67458.1"/>
    <property type="molecule type" value="Genomic_DNA"/>
</dbReference>
<dbReference type="AlphaFoldDB" id="C4K4G5"/>
<keyword evidence="2 5" id="KW-0132">Cell division</keyword>
<evidence type="ECO:0000313" key="7">
    <source>
        <dbReference type="Proteomes" id="UP000002334"/>
    </source>
</evidence>
<evidence type="ECO:0000256" key="3">
    <source>
        <dbReference type="ARBA" id="ARBA00023210"/>
    </source>
</evidence>
<evidence type="ECO:0000256" key="1">
    <source>
        <dbReference type="ARBA" id="ARBA00022490"/>
    </source>
</evidence>
<evidence type="ECO:0000256" key="4">
    <source>
        <dbReference type="ARBA" id="ARBA00023306"/>
    </source>
</evidence>
<dbReference type="Gene3D" id="2.60.440.10">
    <property type="entry name" value="YacF-like domains"/>
    <property type="match status" value="1"/>
</dbReference>
<keyword evidence="3 5" id="KW-0717">Septation</keyword>
<proteinExistence type="inferred from homology"/>
<dbReference type="PANTHER" id="PTHR39455:SF1">
    <property type="entry name" value="CELL DIVISION PROTEIN ZAPD"/>
    <property type="match status" value="1"/>
</dbReference>
<keyword evidence="7" id="KW-1185">Reference proteome</keyword>
<dbReference type="PANTHER" id="PTHR39455">
    <property type="entry name" value="CELL DIVISION PROTEIN ZAPD"/>
    <property type="match status" value="1"/>
</dbReference>
<gene>
    <name evidence="5" type="primary">zapD</name>
    <name evidence="6" type="ordered locus">HDEF_0725</name>
</gene>
<dbReference type="RefSeq" id="WP_015873278.1">
    <property type="nucleotide sequence ID" value="NC_012751.1"/>
</dbReference>
<dbReference type="KEGG" id="hde:HDEF_0725"/>
<dbReference type="Pfam" id="PF07072">
    <property type="entry name" value="ZapD"/>
    <property type="match status" value="1"/>
</dbReference>
<sequence>MRGNSHVRFLREWALAACLPNPLNEKMRTWLRIEYLLKQLLYQKNFKNIASALTFFRAASDLIDILERFEIRGDLLKKLEHQQQKLSNWLCAPNTDKDLIDSLITKLEDSTNALISAPRIRDHLKADRLIISVRQRLSIAGGCCSFDLPALHLWLHLPDEDQTQYIDHIIHTLKPLHHALMMILDFVRQSGSLEMVNSSNGFFKGNTEKGELLRLRIPLKHRVYPKISGHKNRYVIHFIPLEPEQSRSVDNFSFELACC</sequence>
<evidence type="ECO:0000256" key="2">
    <source>
        <dbReference type="ARBA" id="ARBA00022618"/>
    </source>
</evidence>
<dbReference type="GO" id="GO:0000917">
    <property type="term" value="P:division septum assembly"/>
    <property type="evidence" value="ECO:0007669"/>
    <property type="project" value="UniProtKB-KW"/>
</dbReference>
<name>C4K4G5_HAMD5</name>
<evidence type="ECO:0000313" key="6">
    <source>
        <dbReference type="EMBL" id="ACQ67458.1"/>
    </source>
</evidence>
<reference evidence="6 7" key="1">
    <citation type="journal article" date="2009" name="Proc. Natl. Acad. Sci. U.S.A.">
        <title>Hamiltonella defensa, genome evolution of protective bacterial endosymbiont from pathogenic ancestors.</title>
        <authorList>
            <person name="Degnan P.H."/>
            <person name="Yu Y."/>
            <person name="Sisneros N."/>
            <person name="Wing R.A."/>
            <person name="Moran N.A."/>
        </authorList>
    </citation>
    <scope>NUCLEOTIDE SEQUENCE [LARGE SCALE GENOMIC DNA]</scope>
    <source>
        <strain evidence="7">5AT</strain>
    </source>
</reference>
<dbReference type="GO" id="GO:0043093">
    <property type="term" value="P:FtsZ-dependent cytokinesis"/>
    <property type="evidence" value="ECO:0007669"/>
    <property type="project" value="UniProtKB-UniRule"/>
</dbReference>
<dbReference type="GeneID" id="66260578"/>
<dbReference type="InterPro" id="IPR009777">
    <property type="entry name" value="ZapD"/>
</dbReference>
<dbReference type="NCBIfam" id="NF003653">
    <property type="entry name" value="PRK05287.1-1"/>
    <property type="match status" value="1"/>
</dbReference>